<dbReference type="Proteomes" id="UP001174136">
    <property type="component" value="Unassembled WGS sequence"/>
</dbReference>
<feature type="domain" description="SCAN box" evidence="1">
    <location>
        <begin position="126"/>
        <end position="214"/>
    </location>
</feature>
<dbReference type="GO" id="GO:0003676">
    <property type="term" value="F:nucleic acid binding"/>
    <property type="evidence" value="ECO:0007669"/>
    <property type="project" value="InterPro"/>
</dbReference>
<proteinExistence type="predicted"/>
<dbReference type="SUPFAM" id="SSF47353">
    <property type="entry name" value="Retrovirus capsid dimerization domain-like"/>
    <property type="match status" value="1"/>
</dbReference>
<dbReference type="AlphaFoldDB" id="A0AA47P9N7"/>
<dbReference type="InterPro" id="IPR038269">
    <property type="entry name" value="SCAN_sf"/>
</dbReference>
<organism evidence="2 3">
    <name type="scientific">Merluccius polli</name>
    <name type="common">Benguela hake</name>
    <name type="synonym">Merluccius cadenati</name>
    <dbReference type="NCBI Taxonomy" id="89951"/>
    <lineage>
        <taxon>Eukaryota</taxon>
        <taxon>Metazoa</taxon>
        <taxon>Chordata</taxon>
        <taxon>Craniata</taxon>
        <taxon>Vertebrata</taxon>
        <taxon>Euteleostomi</taxon>
        <taxon>Actinopterygii</taxon>
        <taxon>Neopterygii</taxon>
        <taxon>Teleostei</taxon>
        <taxon>Neoteleostei</taxon>
        <taxon>Acanthomorphata</taxon>
        <taxon>Zeiogadaria</taxon>
        <taxon>Gadariae</taxon>
        <taxon>Gadiformes</taxon>
        <taxon>Gadoidei</taxon>
        <taxon>Merlucciidae</taxon>
        <taxon>Merluccius</taxon>
    </lineage>
</organism>
<evidence type="ECO:0000313" key="2">
    <source>
        <dbReference type="EMBL" id="KAK0151432.1"/>
    </source>
</evidence>
<protein>
    <recommendedName>
        <fullName evidence="1">SCAN box domain-containing protein</fullName>
    </recommendedName>
</protein>
<dbReference type="SUPFAM" id="SSF57756">
    <property type="entry name" value="Retrovirus zinc finger-like domains"/>
    <property type="match status" value="1"/>
</dbReference>
<sequence length="473" mass="52382">MEMRNRQLEVEAMHLRVRALELERQPNVDSRSPVTPQDPHSLRQSLDVSRLIALVPPFRESEVDSYFNAFERIAATLNWPKDVWTLLLQCKLVGKAQDVCAALTVEQSLNYDIVKASVLRAYELVPEAYRQKFRNCVKSVSQTYVEFAREKGVLFDKWCHASKTKDFVQLRELVLLEDFKKCLPERIVVYLNEQKAVSLSQAAVFADEFALTHKSAFLSPVRETQRSAVNNKSRSPKSSRRNVFTGENRACYYCHEAGHLISVCPVLKSKEQSKSKSPSAVGLIHSEPTISQQGNLTEVDDSFKPFTTQGFASLTGNEAVRVPITILRDTGAKHSVARRGMLPFSDQSYCGSDLLLWGIKLSVIRAPRHTLYLSSTLVSGTVQVAVRDQLPVAGVDLILGNDLAGNKVFPSAPEVTENPTADSCVTSTAPDAQSVFPACVVTRAQARKLGEIVDLSDSFLNMSEVSVSPSSCG</sequence>
<dbReference type="GO" id="GO:0008270">
    <property type="term" value="F:zinc ion binding"/>
    <property type="evidence" value="ECO:0007669"/>
    <property type="project" value="InterPro"/>
</dbReference>
<comment type="caution">
    <text evidence="2">The sequence shown here is derived from an EMBL/GenBank/DDBJ whole genome shotgun (WGS) entry which is preliminary data.</text>
</comment>
<dbReference type="PANTHER" id="PTHR46888:SF13">
    <property type="entry name" value="RIBONUCLEASE H"/>
    <property type="match status" value="1"/>
</dbReference>
<evidence type="ECO:0000313" key="3">
    <source>
        <dbReference type="Proteomes" id="UP001174136"/>
    </source>
</evidence>
<dbReference type="Pfam" id="PF02023">
    <property type="entry name" value="SCAN"/>
    <property type="match status" value="1"/>
</dbReference>
<dbReference type="Gene3D" id="4.10.60.10">
    <property type="entry name" value="Zinc finger, CCHC-type"/>
    <property type="match status" value="1"/>
</dbReference>
<keyword evidence="3" id="KW-1185">Reference proteome</keyword>
<name>A0AA47P9N7_MERPO</name>
<reference evidence="2" key="1">
    <citation type="journal article" date="2023" name="Front. Mar. Sci.">
        <title>A new Merluccius polli reference genome to investigate the effects of global change in West African waters.</title>
        <authorList>
            <person name="Mateo J.L."/>
            <person name="Blanco-Fernandez C."/>
            <person name="Garcia-Vazquez E."/>
            <person name="Machado-Schiaffino G."/>
        </authorList>
    </citation>
    <scope>NUCLEOTIDE SEQUENCE</scope>
    <source>
        <strain evidence="2">C29</strain>
        <tissue evidence="2">Fin</tissue>
    </source>
</reference>
<dbReference type="InterPro" id="IPR003309">
    <property type="entry name" value="SCAN_dom"/>
</dbReference>
<dbReference type="InterPro" id="IPR036875">
    <property type="entry name" value="Znf_CCHC_sf"/>
</dbReference>
<gene>
    <name evidence="2" type="ORF">N1851_007269</name>
</gene>
<dbReference type="EMBL" id="JAOPHQ010001229">
    <property type="protein sequence ID" value="KAK0151432.1"/>
    <property type="molecule type" value="Genomic_DNA"/>
</dbReference>
<dbReference type="Gene3D" id="1.10.4020.10">
    <property type="entry name" value="DNA breaking-rejoining enzymes"/>
    <property type="match status" value="1"/>
</dbReference>
<dbReference type="PANTHER" id="PTHR46888">
    <property type="entry name" value="ZINC KNUCKLE DOMAINCONTAINING PROTEIN-RELATED"/>
    <property type="match status" value="1"/>
</dbReference>
<evidence type="ECO:0000259" key="1">
    <source>
        <dbReference type="Pfam" id="PF02023"/>
    </source>
</evidence>
<accession>A0AA47P9N7</accession>